<name>A0A3G9G6L3_9CAUL</name>
<gene>
    <name evidence="1" type="ORF">EM6_1348</name>
</gene>
<dbReference type="RefSeq" id="WP_126421313.1">
    <property type="nucleotide sequence ID" value="NZ_AP018827.1"/>
</dbReference>
<dbReference type="InterPro" id="IPR014057">
    <property type="entry name" value="HI1420"/>
</dbReference>
<dbReference type="AlphaFoldDB" id="A0A3G9G6L3"/>
<organism evidence="1 2">
    <name type="scientific">Asticcacaulis excentricus</name>
    <dbReference type="NCBI Taxonomy" id="78587"/>
    <lineage>
        <taxon>Bacteria</taxon>
        <taxon>Pseudomonadati</taxon>
        <taxon>Pseudomonadota</taxon>
        <taxon>Alphaproteobacteria</taxon>
        <taxon>Caulobacterales</taxon>
        <taxon>Caulobacteraceae</taxon>
        <taxon>Asticcacaulis</taxon>
    </lineage>
</organism>
<dbReference type="InterPro" id="IPR010982">
    <property type="entry name" value="Lambda_DNA-bd_dom_sf"/>
</dbReference>
<dbReference type="GO" id="GO:0003677">
    <property type="term" value="F:DNA binding"/>
    <property type="evidence" value="ECO:0007669"/>
    <property type="project" value="InterPro"/>
</dbReference>
<dbReference type="NCBIfam" id="TIGR02684">
    <property type="entry name" value="dnstrm_HI1420"/>
    <property type="match status" value="1"/>
</dbReference>
<proteinExistence type="predicted"/>
<reference evidence="2" key="1">
    <citation type="journal article" date="2017" name="Biotechnol. Biofuels">
        <title>Evaluation of environmental bacterial communities as a factor affecting the growth of duckweed Lemna minor.</title>
        <authorList>
            <person name="Ishizawa H."/>
            <person name="Kuroda M."/>
            <person name="Morikawa M."/>
            <person name="Ike M."/>
        </authorList>
    </citation>
    <scope>NUCLEOTIDE SEQUENCE [LARGE SCALE GENOMIC DNA]</scope>
    <source>
        <strain evidence="2">M6</strain>
    </source>
</reference>
<evidence type="ECO:0000313" key="2">
    <source>
        <dbReference type="Proteomes" id="UP000278756"/>
    </source>
</evidence>
<evidence type="ECO:0000313" key="1">
    <source>
        <dbReference type="EMBL" id="BBF80763.1"/>
    </source>
</evidence>
<dbReference type="OrthoDB" id="9798416at2"/>
<dbReference type="Pfam" id="PF21716">
    <property type="entry name" value="dnstrm_HI1420"/>
    <property type="match status" value="1"/>
</dbReference>
<dbReference type="SUPFAM" id="SSF47413">
    <property type="entry name" value="lambda repressor-like DNA-binding domains"/>
    <property type="match status" value="1"/>
</dbReference>
<dbReference type="EMBL" id="AP018827">
    <property type="protein sequence ID" value="BBF80763.1"/>
    <property type="molecule type" value="Genomic_DNA"/>
</dbReference>
<dbReference type="Proteomes" id="UP000278756">
    <property type="component" value="Chromosome 1"/>
</dbReference>
<sequence>METIAPFDVADYLSDPETAQAYLAAVFEDGDADEIRSALNDIARAHGITDLSRETGLSREALYKALGPSGNPTLTTLLAVTKALGIRLSVAA</sequence>
<dbReference type="PANTHER" id="PTHR40275:SF1">
    <property type="entry name" value="SSL7038 PROTEIN"/>
    <property type="match status" value="1"/>
</dbReference>
<reference evidence="2" key="2">
    <citation type="journal article" date="2017" name="Plant Physiol. Biochem.">
        <title>Differential oxidative and antioxidative response of duckweed Lemna minor toward plant growth promoting/inhibiting bacteria.</title>
        <authorList>
            <person name="Ishizawa H."/>
            <person name="Kuroda M."/>
            <person name="Morikawa M."/>
            <person name="Ike M."/>
        </authorList>
    </citation>
    <scope>NUCLEOTIDE SEQUENCE [LARGE SCALE GENOMIC DNA]</scope>
    <source>
        <strain evidence="2">M6</strain>
    </source>
</reference>
<accession>A0A3G9G6L3</accession>
<protein>
    <submittedName>
        <fullName evidence="1">Hypothetical antitoxin</fullName>
    </submittedName>
</protein>
<dbReference type="PANTHER" id="PTHR40275">
    <property type="entry name" value="SSL7038 PROTEIN"/>
    <property type="match status" value="1"/>
</dbReference>